<name>A0A9D4UMT0_ADICA</name>
<feature type="transmembrane region" description="Helical" evidence="10">
    <location>
        <begin position="15"/>
        <end position="33"/>
    </location>
</feature>
<comment type="caution">
    <text evidence="11">The sequence shown here is derived from an EMBL/GenBank/DDBJ whole genome shotgun (WGS) entry which is preliminary data.</text>
</comment>
<evidence type="ECO:0000256" key="9">
    <source>
        <dbReference type="SAM" id="MobiDB-lite"/>
    </source>
</evidence>
<dbReference type="AlphaFoldDB" id="A0A9D4UMT0"/>
<keyword evidence="4 8" id="KW-0611">Plant defense</keyword>
<feature type="transmembrane region" description="Helical" evidence="10">
    <location>
        <begin position="63"/>
        <end position="81"/>
    </location>
</feature>
<evidence type="ECO:0000256" key="6">
    <source>
        <dbReference type="ARBA" id="ARBA00023136"/>
    </source>
</evidence>
<dbReference type="PANTHER" id="PTHR31942">
    <property type="entry name" value="MLO-LIKE PROTEIN 1"/>
    <property type="match status" value="1"/>
</dbReference>
<sequence length="463" mass="52355">MAVAAEGEGSLLNSATWAIALTCFMFIAISIFFEKAIELAEHLLVKYKQISLQAAFHRIKDELMLVGFISIALTVGQSSVAKICVPTSAALAMPLCKIDENAAATTSECSEGHTPFIPAAGFHKLHIFIFILALVHILYSLLIVALGMWSVSFWNAWERLAVLNKEDSSIGGDIRLAKDTTFVRSRLPIPAGWMRKPIIPYVVAFFRQFFHPVSETDYITLRNGFIMSHTPGHLSFNFHKYIRRSLQDDFQHVVGISPALWLFACIWLLVNVEGWETKLWTAFIALLLVLIVGTKLQFVITSMALRYQQAHALTLGVPNIKPSDDLFWFNRTRFTLWCIHFILFQNALDVSFVLWIAFSFSGENCVNQEKYKLIVRLIVGFASQVILGLVTLPSYAIVSQMGTKLKRSMFEKNIQAAIIQWHQRAKENIHHESDGFLRDHHQNQDPGQSYSPPVSHVEMTSRV</sequence>
<comment type="similarity">
    <text evidence="2 8">Belongs to the MLO family.</text>
</comment>
<comment type="subcellular location">
    <subcellularLocation>
        <location evidence="1 8">Membrane</location>
        <topology evidence="1 8">Multi-pass membrane protein</topology>
    </subcellularLocation>
</comment>
<keyword evidence="8" id="KW-0112">Calmodulin-binding</keyword>
<evidence type="ECO:0000256" key="8">
    <source>
        <dbReference type="RuleBase" id="RU280816"/>
    </source>
</evidence>
<feature type="transmembrane region" description="Helical" evidence="10">
    <location>
        <begin position="373"/>
        <end position="398"/>
    </location>
</feature>
<feature type="transmembrane region" description="Helical" evidence="10">
    <location>
        <begin position="282"/>
        <end position="305"/>
    </location>
</feature>
<accession>A0A9D4UMT0</accession>
<feature type="transmembrane region" description="Helical" evidence="10">
    <location>
        <begin position="334"/>
        <end position="358"/>
    </location>
</feature>
<feature type="transmembrane region" description="Helical" evidence="10">
    <location>
        <begin position="125"/>
        <end position="149"/>
    </location>
</feature>
<evidence type="ECO:0000256" key="7">
    <source>
        <dbReference type="ARBA" id="ARBA00023265"/>
    </source>
</evidence>
<proteinExistence type="inferred from homology"/>
<evidence type="ECO:0000256" key="3">
    <source>
        <dbReference type="ARBA" id="ARBA00022692"/>
    </source>
</evidence>
<dbReference type="GO" id="GO:0006952">
    <property type="term" value="P:defense response"/>
    <property type="evidence" value="ECO:0007669"/>
    <property type="project" value="UniProtKB-KW"/>
</dbReference>
<comment type="domain">
    <text evidence="8">The C-terminus contains a calmodulin-binding domain, which binds calmodulin in a calcium-dependent fashion.</text>
</comment>
<dbReference type="GO" id="GO:0016020">
    <property type="term" value="C:membrane"/>
    <property type="evidence" value="ECO:0007669"/>
    <property type="project" value="UniProtKB-SubCell"/>
</dbReference>
<dbReference type="InterPro" id="IPR004326">
    <property type="entry name" value="Mlo"/>
</dbReference>
<reference evidence="11" key="1">
    <citation type="submission" date="2021-01" db="EMBL/GenBank/DDBJ databases">
        <title>Adiantum capillus-veneris genome.</title>
        <authorList>
            <person name="Fang Y."/>
            <person name="Liao Q."/>
        </authorList>
    </citation>
    <scope>NUCLEOTIDE SEQUENCE</scope>
    <source>
        <strain evidence="11">H3</strain>
        <tissue evidence="11">Leaf</tissue>
    </source>
</reference>
<dbReference type="Proteomes" id="UP000886520">
    <property type="component" value="Chromosome 14"/>
</dbReference>
<keyword evidence="12" id="KW-1185">Reference proteome</keyword>
<keyword evidence="5 8" id="KW-1133">Transmembrane helix</keyword>
<feature type="transmembrane region" description="Helical" evidence="10">
    <location>
        <begin position="250"/>
        <end position="270"/>
    </location>
</feature>
<evidence type="ECO:0000256" key="10">
    <source>
        <dbReference type="SAM" id="Phobius"/>
    </source>
</evidence>
<dbReference type="OrthoDB" id="1388414at2759"/>
<dbReference type="EMBL" id="JABFUD020000014">
    <property type="protein sequence ID" value="KAI5070469.1"/>
    <property type="molecule type" value="Genomic_DNA"/>
</dbReference>
<keyword evidence="6 8" id="KW-0472">Membrane</keyword>
<evidence type="ECO:0000256" key="5">
    <source>
        <dbReference type="ARBA" id="ARBA00022989"/>
    </source>
</evidence>
<comment type="function">
    <text evidence="8">May be involved in modulation of pathogen defense and leaf cell death.</text>
</comment>
<evidence type="ECO:0000256" key="1">
    <source>
        <dbReference type="ARBA" id="ARBA00004141"/>
    </source>
</evidence>
<evidence type="ECO:0000313" key="12">
    <source>
        <dbReference type="Proteomes" id="UP000886520"/>
    </source>
</evidence>
<dbReference type="Pfam" id="PF03094">
    <property type="entry name" value="Mlo"/>
    <property type="match status" value="1"/>
</dbReference>
<keyword evidence="3 8" id="KW-0812">Transmembrane</keyword>
<dbReference type="PANTHER" id="PTHR31942:SF52">
    <property type="entry name" value="MLO-LIKE PROTEIN 1"/>
    <property type="match status" value="1"/>
</dbReference>
<feature type="region of interest" description="Disordered" evidence="9">
    <location>
        <begin position="436"/>
        <end position="463"/>
    </location>
</feature>
<evidence type="ECO:0000313" key="11">
    <source>
        <dbReference type="EMBL" id="KAI5070469.1"/>
    </source>
</evidence>
<protein>
    <recommendedName>
        <fullName evidence="8">MLO-like protein</fullName>
    </recommendedName>
</protein>
<gene>
    <name evidence="8" type="primary">MLO</name>
    <name evidence="11" type="ORF">GOP47_0014812</name>
</gene>
<evidence type="ECO:0000256" key="4">
    <source>
        <dbReference type="ARBA" id="ARBA00022821"/>
    </source>
</evidence>
<evidence type="ECO:0000256" key="2">
    <source>
        <dbReference type="ARBA" id="ARBA00006574"/>
    </source>
</evidence>
<dbReference type="GO" id="GO:0005516">
    <property type="term" value="F:calmodulin binding"/>
    <property type="evidence" value="ECO:0007669"/>
    <property type="project" value="UniProtKB-KW"/>
</dbReference>
<organism evidence="11 12">
    <name type="scientific">Adiantum capillus-veneris</name>
    <name type="common">Maidenhair fern</name>
    <dbReference type="NCBI Taxonomy" id="13818"/>
    <lineage>
        <taxon>Eukaryota</taxon>
        <taxon>Viridiplantae</taxon>
        <taxon>Streptophyta</taxon>
        <taxon>Embryophyta</taxon>
        <taxon>Tracheophyta</taxon>
        <taxon>Polypodiopsida</taxon>
        <taxon>Polypodiidae</taxon>
        <taxon>Polypodiales</taxon>
        <taxon>Pteridineae</taxon>
        <taxon>Pteridaceae</taxon>
        <taxon>Vittarioideae</taxon>
        <taxon>Adiantum</taxon>
    </lineage>
</organism>
<keyword evidence="7 8" id="KW-0568">Pathogenesis-related protein</keyword>